<keyword evidence="2" id="KW-1185">Reference proteome</keyword>
<accession>A0AA86SC08</accession>
<gene>
    <name evidence="1" type="ORF">AYBTSS11_LOCUS12958</name>
</gene>
<evidence type="ECO:0000313" key="1">
    <source>
        <dbReference type="EMBL" id="CAJ1948010.1"/>
    </source>
</evidence>
<protein>
    <submittedName>
        <fullName evidence="1">Uncharacterized protein</fullName>
    </submittedName>
</protein>
<sequence>MRMRFGNPSLYTDSPHQYKIDPTKNLKKNRMPEYNSLTDCYLFKAIGKIIRERERSRQLAHFGTAVWGGTAVWTGTAVPNGKITQAGTPWEPGTAVPHNWGSGRPSQLRDARPNWLGQVGTAVPTGTAVSTCSGQFRAFRDSGKLSLPVLDVN</sequence>
<dbReference type="Proteomes" id="UP001189624">
    <property type="component" value="Chromosome 4"/>
</dbReference>
<dbReference type="EMBL" id="OY731401">
    <property type="protein sequence ID" value="CAJ1948010.1"/>
    <property type="molecule type" value="Genomic_DNA"/>
</dbReference>
<name>A0AA86SC08_9FABA</name>
<proteinExistence type="predicted"/>
<organism evidence="1 2">
    <name type="scientific">Sphenostylis stenocarpa</name>
    <dbReference type="NCBI Taxonomy" id="92480"/>
    <lineage>
        <taxon>Eukaryota</taxon>
        <taxon>Viridiplantae</taxon>
        <taxon>Streptophyta</taxon>
        <taxon>Embryophyta</taxon>
        <taxon>Tracheophyta</taxon>
        <taxon>Spermatophyta</taxon>
        <taxon>Magnoliopsida</taxon>
        <taxon>eudicotyledons</taxon>
        <taxon>Gunneridae</taxon>
        <taxon>Pentapetalae</taxon>
        <taxon>rosids</taxon>
        <taxon>fabids</taxon>
        <taxon>Fabales</taxon>
        <taxon>Fabaceae</taxon>
        <taxon>Papilionoideae</taxon>
        <taxon>50 kb inversion clade</taxon>
        <taxon>NPAAA clade</taxon>
        <taxon>indigoferoid/millettioid clade</taxon>
        <taxon>Phaseoleae</taxon>
        <taxon>Sphenostylis</taxon>
    </lineage>
</organism>
<reference evidence="1" key="1">
    <citation type="submission" date="2023-10" db="EMBL/GenBank/DDBJ databases">
        <authorList>
            <person name="Domelevo Entfellner J.-B."/>
        </authorList>
    </citation>
    <scope>NUCLEOTIDE SEQUENCE</scope>
</reference>
<dbReference type="Gramene" id="rna-AYBTSS11_LOCUS12958">
    <property type="protein sequence ID" value="CAJ1948010.1"/>
    <property type="gene ID" value="gene-AYBTSS11_LOCUS12958"/>
</dbReference>
<evidence type="ECO:0000313" key="2">
    <source>
        <dbReference type="Proteomes" id="UP001189624"/>
    </source>
</evidence>
<dbReference type="AlphaFoldDB" id="A0AA86SC08"/>